<name>A0A1M5A133_9FLAO</name>
<organism evidence="2 3">
    <name type="scientific">Chryseobacterium arachidis</name>
    <dbReference type="NCBI Taxonomy" id="1416778"/>
    <lineage>
        <taxon>Bacteria</taxon>
        <taxon>Pseudomonadati</taxon>
        <taxon>Bacteroidota</taxon>
        <taxon>Flavobacteriia</taxon>
        <taxon>Flavobacteriales</taxon>
        <taxon>Weeksellaceae</taxon>
        <taxon>Chryseobacterium group</taxon>
        <taxon>Chryseobacterium</taxon>
    </lineage>
</organism>
<proteinExistence type="predicted"/>
<keyword evidence="1" id="KW-0732">Signal</keyword>
<gene>
    <name evidence="2" type="ORF">SAMN05443633_103320</name>
</gene>
<accession>A0A1M5A133</accession>
<dbReference type="Proteomes" id="UP000184518">
    <property type="component" value="Unassembled WGS sequence"/>
</dbReference>
<dbReference type="EMBL" id="FQUT01000003">
    <property type="protein sequence ID" value="SHF23592.1"/>
    <property type="molecule type" value="Genomic_DNA"/>
</dbReference>
<keyword evidence="3" id="KW-1185">Reference proteome</keyword>
<feature type="signal peptide" evidence="1">
    <location>
        <begin position="1"/>
        <end position="20"/>
    </location>
</feature>
<dbReference type="OrthoDB" id="1307526at2"/>
<sequence length="376" mass="43430">MKITRLFLFLSLLFFSFGKAQLSAFINGKEVKSGATISKKDLATLQVSFKKPKNVIPYSGFSHLYVQFADNTNTYITHWGMQKDGYTAMEDFLKNTPATKKFSVFEGNDFYTKGNTLQWVLDGANGSENQKSIKVEIGLWVKEETGYQQYGQKVQLLEPISFNVPIWETKNLYLPYLDLTIDKTNIKEDIDTDQTGSTADPRTEVGYQMNRNQVTYLVYAFEKSSHPGLTVDEVAKDFIHKVAYDSNNDKVKKIHEYDFKKYELPWYDICDLFRDEHIQNVDYYTNKSVKSIDLMTLYQKAEFGKMKGYSFESGLYNTGRQDGKLYKDVGQFKIYILNHPTNPDLILMICNKVLRSTATAQDLDTYMQTFLKSIKQ</sequence>
<feature type="chain" id="PRO_5013222959" evidence="1">
    <location>
        <begin position="21"/>
        <end position="376"/>
    </location>
</feature>
<protein>
    <submittedName>
        <fullName evidence="2">Uncharacterized protein</fullName>
    </submittedName>
</protein>
<evidence type="ECO:0000313" key="2">
    <source>
        <dbReference type="EMBL" id="SHF23592.1"/>
    </source>
</evidence>
<evidence type="ECO:0000313" key="3">
    <source>
        <dbReference type="Proteomes" id="UP000184518"/>
    </source>
</evidence>
<reference evidence="3" key="1">
    <citation type="submission" date="2016-11" db="EMBL/GenBank/DDBJ databases">
        <authorList>
            <person name="Varghese N."/>
            <person name="Submissions S."/>
        </authorList>
    </citation>
    <scope>NUCLEOTIDE SEQUENCE [LARGE SCALE GENOMIC DNA]</scope>
    <source>
        <strain evidence="3">DSM 27619</strain>
    </source>
</reference>
<evidence type="ECO:0000256" key="1">
    <source>
        <dbReference type="SAM" id="SignalP"/>
    </source>
</evidence>
<dbReference type="RefSeq" id="WP_072955294.1">
    <property type="nucleotide sequence ID" value="NZ_FQUT01000003.1"/>
</dbReference>
<dbReference type="AlphaFoldDB" id="A0A1M5A133"/>
<dbReference type="STRING" id="1416778.SAMN05443633_103320"/>